<name>A0A812AT71_ACAPH</name>
<dbReference type="AlphaFoldDB" id="A0A812AT71"/>
<keyword evidence="1" id="KW-0812">Transmembrane</keyword>
<feature type="transmembrane region" description="Helical" evidence="1">
    <location>
        <begin position="29"/>
        <end position="47"/>
    </location>
</feature>
<evidence type="ECO:0000313" key="2">
    <source>
        <dbReference type="EMBL" id="CAE1155812.1"/>
    </source>
</evidence>
<proteinExistence type="predicted"/>
<gene>
    <name evidence="2" type="ORF">SPHA_4574</name>
</gene>
<comment type="caution">
    <text evidence="2">The sequence shown here is derived from an EMBL/GenBank/DDBJ whole genome shotgun (WGS) entry which is preliminary data.</text>
</comment>
<evidence type="ECO:0000313" key="3">
    <source>
        <dbReference type="Proteomes" id="UP000597762"/>
    </source>
</evidence>
<keyword evidence="3" id="KW-1185">Reference proteome</keyword>
<dbReference type="EMBL" id="CAHIKZ030000146">
    <property type="protein sequence ID" value="CAE1155812.1"/>
    <property type="molecule type" value="Genomic_DNA"/>
</dbReference>
<keyword evidence="1" id="KW-1133">Transmembrane helix</keyword>
<protein>
    <submittedName>
        <fullName evidence="2">Uncharacterized protein</fullName>
    </submittedName>
</protein>
<dbReference type="Proteomes" id="UP000597762">
    <property type="component" value="Unassembled WGS sequence"/>
</dbReference>
<feature type="transmembrane region" description="Helical" evidence="1">
    <location>
        <begin position="67"/>
        <end position="86"/>
    </location>
</feature>
<sequence>MQYPPNSLDTTERFLCLNGEHRICIKHDLSLKFSFCFFFLLSIYLKLSRTLNSSVNLFRSQPLSLSLSLTHFLSVTLSFAISFYINFSLFQPLSLLTSLSLSLSLFRPLKFFLYQPFSSETLSLSFPFSKNHFLSVTLAFSIYIYINFSLSQLLSPLTSLSLLSRRINH</sequence>
<organism evidence="2 3">
    <name type="scientific">Acanthosepion pharaonis</name>
    <name type="common">Pharaoh cuttlefish</name>
    <name type="synonym">Sepia pharaonis</name>
    <dbReference type="NCBI Taxonomy" id="158019"/>
    <lineage>
        <taxon>Eukaryota</taxon>
        <taxon>Metazoa</taxon>
        <taxon>Spiralia</taxon>
        <taxon>Lophotrochozoa</taxon>
        <taxon>Mollusca</taxon>
        <taxon>Cephalopoda</taxon>
        <taxon>Coleoidea</taxon>
        <taxon>Decapodiformes</taxon>
        <taxon>Sepiida</taxon>
        <taxon>Sepiina</taxon>
        <taxon>Sepiidae</taxon>
        <taxon>Acanthosepion</taxon>
    </lineage>
</organism>
<reference evidence="2" key="1">
    <citation type="submission" date="2021-01" db="EMBL/GenBank/DDBJ databases">
        <authorList>
            <person name="Li R."/>
            <person name="Bekaert M."/>
        </authorList>
    </citation>
    <scope>NUCLEOTIDE SEQUENCE</scope>
    <source>
        <strain evidence="2">Farmed</strain>
    </source>
</reference>
<keyword evidence="1" id="KW-0472">Membrane</keyword>
<feature type="transmembrane region" description="Helical" evidence="1">
    <location>
        <begin position="133"/>
        <end position="157"/>
    </location>
</feature>
<evidence type="ECO:0000256" key="1">
    <source>
        <dbReference type="SAM" id="Phobius"/>
    </source>
</evidence>
<accession>A0A812AT71</accession>